<dbReference type="Gene3D" id="3.60.130.30">
    <property type="match status" value="1"/>
</dbReference>
<dbReference type="OrthoDB" id="3025143at2759"/>
<keyword evidence="2" id="KW-1185">Reference proteome</keyword>
<name>A0A0D2NG99_HYPSF</name>
<evidence type="ECO:0000313" key="1">
    <source>
        <dbReference type="EMBL" id="KJA18009.1"/>
    </source>
</evidence>
<dbReference type="AlphaFoldDB" id="A0A0D2NG99"/>
<feature type="non-terminal residue" evidence="1">
    <location>
        <position position="1"/>
    </location>
</feature>
<dbReference type="EMBL" id="KN817595">
    <property type="protein sequence ID" value="KJA18009.1"/>
    <property type="molecule type" value="Genomic_DNA"/>
</dbReference>
<reference evidence="2" key="1">
    <citation type="submission" date="2014-04" db="EMBL/GenBank/DDBJ databases">
        <title>Evolutionary Origins and Diversification of the Mycorrhizal Mutualists.</title>
        <authorList>
            <consortium name="DOE Joint Genome Institute"/>
            <consortium name="Mycorrhizal Genomics Consortium"/>
            <person name="Kohler A."/>
            <person name="Kuo A."/>
            <person name="Nagy L.G."/>
            <person name="Floudas D."/>
            <person name="Copeland A."/>
            <person name="Barry K.W."/>
            <person name="Cichocki N."/>
            <person name="Veneault-Fourrey C."/>
            <person name="LaButti K."/>
            <person name="Lindquist E.A."/>
            <person name="Lipzen A."/>
            <person name="Lundell T."/>
            <person name="Morin E."/>
            <person name="Murat C."/>
            <person name="Riley R."/>
            <person name="Ohm R."/>
            <person name="Sun H."/>
            <person name="Tunlid A."/>
            <person name="Henrissat B."/>
            <person name="Grigoriev I.V."/>
            <person name="Hibbett D.S."/>
            <person name="Martin F."/>
        </authorList>
    </citation>
    <scope>NUCLEOTIDE SEQUENCE [LARGE SCALE GENOMIC DNA]</scope>
    <source>
        <strain evidence="2">FD-334 SS-4</strain>
    </source>
</reference>
<proteinExistence type="predicted"/>
<gene>
    <name evidence="1" type="ORF">HYPSUDRAFT_145652</name>
</gene>
<sequence>PPARITQAIVDRDGRVIAVLAGHPNDVDWGTVQRTAHSAILSAKTRTRFMKKATRHRRGDYPAAAVGISFGGGQKSPGNLRHEERNAAELNGLLKHDSIRRIAGFASSAFLSWAPRLHGHFAENLDGLLKTHPSLRRNFPNSVWAAATFNFGPQVVTKKHRDFANLPYGWCAVTALGDFDPTEGGHLVLWDLGLVIEFPPGSTILLPSAAISHSNTPISRTESRSSFAQYSAGGLFRWAAHGFQKDSQFFQGKSAEEREIISEGNAARCKLGLSLFSTLRELRAAAGSSLSR</sequence>
<evidence type="ECO:0008006" key="3">
    <source>
        <dbReference type="Google" id="ProtNLM"/>
    </source>
</evidence>
<dbReference type="OMA" id="HEYYDIT"/>
<accession>A0A0D2NG99</accession>
<organism evidence="1 2">
    <name type="scientific">Hypholoma sublateritium (strain FD-334 SS-4)</name>
    <dbReference type="NCBI Taxonomy" id="945553"/>
    <lineage>
        <taxon>Eukaryota</taxon>
        <taxon>Fungi</taxon>
        <taxon>Dikarya</taxon>
        <taxon>Basidiomycota</taxon>
        <taxon>Agaricomycotina</taxon>
        <taxon>Agaricomycetes</taxon>
        <taxon>Agaricomycetidae</taxon>
        <taxon>Agaricales</taxon>
        <taxon>Agaricineae</taxon>
        <taxon>Strophariaceae</taxon>
        <taxon>Hypholoma</taxon>
    </lineage>
</organism>
<evidence type="ECO:0000313" key="2">
    <source>
        <dbReference type="Proteomes" id="UP000054270"/>
    </source>
</evidence>
<protein>
    <recommendedName>
        <fullName evidence="3">Prolyl 4-hydroxylase alpha subunit Fe(2+) 2OG dioxygenase domain-containing protein</fullName>
    </recommendedName>
</protein>
<dbReference type="Proteomes" id="UP000054270">
    <property type="component" value="Unassembled WGS sequence"/>
</dbReference>